<dbReference type="PANTHER" id="PTHR18444">
    <property type="entry name" value="UPF0538 FAMILY MEMBER"/>
    <property type="match status" value="1"/>
</dbReference>
<dbReference type="InParanoid" id="A0A5J5ENG8"/>
<dbReference type="InterPro" id="IPR018794">
    <property type="entry name" value="UPF0538"/>
</dbReference>
<feature type="compositionally biased region" description="Basic and acidic residues" evidence="2">
    <location>
        <begin position="1"/>
        <end position="14"/>
    </location>
</feature>
<reference evidence="3 4" key="1">
    <citation type="submission" date="2019-09" db="EMBL/GenBank/DDBJ databases">
        <title>Draft genome of the ectomycorrhizal ascomycete Sphaerosporella brunnea.</title>
        <authorList>
            <consortium name="DOE Joint Genome Institute"/>
            <person name="Benucci G.M."/>
            <person name="Marozzi G."/>
            <person name="Antonielli L."/>
            <person name="Sanchez S."/>
            <person name="Marco P."/>
            <person name="Wang X."/>
            <person name="Falini L.B."/>
            <person name="Barry K."/>
            <person name="Haridas S."/>
            <person name="Lipzen A."/>
            <person name="Labutti K."/>
            <person name="Grigoriev I.V."/>
            <person name="Murat C."/>
            <person name="Martin F."/>
            <person name="Albertini E."/>
            <person name="Donnini D."/>
            <person name="Bonito G."/>
        </authorList>
    </citation>
    <scope>NUCLEOTIDE SEQUENCE [LARGE SCALE GENOMIC DNA]</scope>
    <source>
        <strain evidence="3 4">Sb_GMNB300</strain>
    </source>
</reference>
<proteinExistence type="inferred from homology"/>
<dbReference type="Pfam" id="PF10209">
    <property type="entry name" value="DUF2340"/>
    <property type="match status" value="1"/>
</dbReference>
<name>A0A5J5ENG8_9PEZI</name>
<protein>
    <recommendedName>
        <fullName evidence="5">Ubiquitin-like domain-containing protein</fullName>
    </recommendedName>
</protein>
<accession>A0A5J5ENG8</accession>
<dbReference type="PANTHER" id="PTHR18444:SF9">
    <property type="entry name" value="UPF0538 PROTEIN C2ORF76"/>
    <property type="match status" value="1"/>
</dbReference>
<evidence type="ECO:0000313" key="3">
    <source>
        <dbReference type="EMBL" id="KAA8897791.1"/>
    </source>
</evidence>
<dbReference type="AlphaFoldDB" id="A0A5J5ENG8"/>
<feature type="compositionally biased region" description="Polar residues" evidence="2">
    <location>
        <begin position="15"/>
        <end position="29"/>
    </location>
</feature>
<evidence type="ECO:0000256" key="2">
    <source>
        <dbReference type="SAM" id="MobiDB-lite"/>
    </source>
</evidence>
<comment type="similarity">
    <text evidence="1">Belongs to the UPF0538 family.</text>
</comment>
<dbReference type="OrthoDB" id="937at2759"/>
<sequence length="138" mass="16072">MFDRAGEKERKLDTTPRNSNLLNPPTKQARTIARSRTRRSRSFPFSTSKNVVLHLDLMTLTAVELKEKVKNHIKTQPGFKALIISMEDENDELFWDDSATLASYGCEHETEISFFIMKDYEEIKKNRRRSGDQCDTTR</sequence>
<comment type="caution">
    <text evidence="3">The sequence shown here is derived from an EMBL/GenBank/DDBJ whole genome shotgun (WGS) entry which is preliminary data.</text>
</comment>
<dbReference type="Proteomes" id="UP000326924">
    <property type="component" value="Unassembled WGS sequence"/>
</dbReference>
<gene>
    <name evidence="3" type="ORF">FN846DRAFT_921408</name>
</gene>
<evidence type="ECO:0008006" key="5">
    <source>
        <dbReference type="Google" id="ProtNLM"/>
    </source>
</evidence>
<evidence type="ECO:0000313" key="4">
    <source>
        <dbReference type="Proteomes" id="UP000326924"/>
    </source>
</evidence>
<dbReference type="EMBL" id="VXIS01000192">
    <property type="protein sequence ID" value="KAA8897791.1"/>
    <property type="molecule type" value="Genomic_DNA"/>
</dbReference>
<feature type="region of interest" description="Disordered" evidence="2">
    <location>
        <begin position="1"/>
        <end position="42"/>
    </location>
</feature>
<evidence type="ECO:0000256" key="1">
    <source>
        <dbReference type="ARBA" id="ARBA00007176"/>
    </source>
</evidence>
<keyword evidence="4" id="KW-1185">Reference proteome</keyword>
<organism evidence="3 4">
    <name type="scientific">Sphaerosporella brunnea</name>
    <dbReference type="NCBI Taxonomy" id="1250544"/>
    <lineage>
        <taxon>Eukaryota</taxon>
        <taxon>Fungi</taxon>
        <taxon>Dikarya</taxon>
        <taxon>Ascomycota</taxon>
        <taxon>Pezizomycotina</taxon>
        <taxon>Pezizomycetes</taxon>
        <taxon>Pezizales</taxon>
        <taxon>Pyronemataceae</taxon>
        <taxon>Sphaerosporella</taxon>
    </lineage>
</organism>